<dbReference type="EMBL" id="LFYT02000008">
    <property type="protein sequence ID" value="PVE43125.1"/>
    <property type="molecule type" value="Genomic_DNA"/>
</dbReference>
<reference evidence="2" key="1">
    <citation type="submission" date="2017-04" db="EMBL/GenBank/DDBJ databases">
        <title>Unexpected and diverse lifestyles within the genus Limnohabitans.</title>
        <authorList>
            <person name="Kasalicky V."/>
            <person name="Mehrshad M."/>
            <person name="Andrei S.-A."/>
            <person name="Salcher M."/>
            <person name="Kratochvilova H."/>
            <person name="Simek K."/>
            <person name="Ghai R."/>
        </authorList>
    </citation>
    <scope>NUCLEOTIDE SEQUENCE [LARGE SCALE GENOMIC DNA]</scope>
    <source>
        <strain evidence="2">II-D5</strain>
    </source>
</reference>
<name>A0A2T7UEI6_9BURK</name>
<protein>
    <recommendedName>
        <fullName evidence="4">DUF2256 domain-containing protein</fullName>
    </recommendedName>
</protein>
<dbReference type="Pfam" id="PF10013">
    <property type="entry name" value="DUF2256"/>
    <property type="match status" value="1"/>
</dbReference>
<gene>
    <name evidence="2" type="ORF">H663_008865</name>
</gene>
<dbReference type="PANTHER" id="PTHR37463:SF1">
    <property type="entry name" value="DUF2256 DOMAIN-CONTAINING PROTEIN"/>
    <property type="match status" value="1"/>
</dbReference>
<feature type="region of interest" description="Disordered" evidence="1">
    <location>
        <begin position="55"/>
        <end position="78"/>
    </location>
</feature>
<evidence type="ECO:0000313" key="3">
    <source>
        <dbReference type="Proteomes" id="UP000037507"/>
    </source>
</evidence>
<dbReference type="InterPro" id="IPR017136">
    <property type="entry name" value="UCP037205"/>
</dbReference>
<dbReference type="OrthoDB" id="27194at2"/>
<organism evidence="2 3">
    <name type="scientific">Limnohabitans planktonicus II-D5</name>
    <dbReference type="NCBI Taxonomy" id="1293045"/>
    <lineage>
        <taxon>Bacteria</taxon>
        <taxon>Pseudomonadati</taxon>
        <taxon>Pseudomonadota</taxon>
        <taxon>Betaproteobacteria</taxon>
        <taxon>Burkholderiales</taxon>
        <taxon>Comamonadaceae</taxon>
        <taxon>Limnohabitans</taxon>
    </lineage>
</organism>
<keyword evidence="3" id="KW-1185">Reference proteome</keyword>
<evidence type="ECO:0008006" key="4">
    <source>
        <dbReference type="Google" id="ProtNLM"/>
    </source>
</evidence>
<evidence type="ECO:0000256" key="1">
    <source>
        <dbReference type="SAM" id="MobiDB-lite"/>
    </source>
</evidence>
<evidence type="ECO:0000313" key="2">
    <source>
        <dbReference type="EMBL" id="PVE43125.1"/>
    </source>
</evidence>
<dbReference type="RefSeq" id="WP_083451134.1">
    <property type="nucleotide sequence ID" value="NZ_LFYT02000008.1"/>
</dbReference>
<proteinExistence type="predicted"/>
<comment type="caution">
    <text evidence="2">The sequence shown here is derived from an EMBL/GenBank/DDBJ whole genome shotgun (WGS) entry which is preliminary data.</text>
</comment>
<sequence>MKPAFKGNKQHLPSKPCAVCGRDMTWRKAWAKNWEQVLYCSQACRKKKPIPPASCVANEQHQRDPHANQPSSACFGFG</sequence>
<dbReference type="AlphaFoldDB" id="A0A2T7UEI6"/>
<dbReference type="PANTHER" id="PTHR37463">
    <property type="entry name" value="GSL3115 PROTEIN"/>
    <property type="match status" value="1"/>
</dbReference>
<dbReference type="Proteomes" id="UP000037507">
    <property type="component" value="Unassembled WGS sequence"/>
</dbReference>
<accession>A0A2T7UEI6</accession>